<keyword evidence="3" id="KW-1185">Reference proteome</keyword>
<evidence type="ECO:0000256" key="1">
    <source>
        <dbReference type="SAM" id="MobiDB-lite"/>
    </source>
</evidence>
<feature type="compositionally biased region" description="Polar residues" evidence="1">
    <location>
        <begin position="180"/>
        <end position="195"/>
    </location>
</feature>
<dbReference type="Proteomes" id="UP000008743">
    <property type="component" value="Unassembled WGS sequence"/>
</dbReference>
<reference evidence="3" key="1">
    <citation type="submission" date="2011-02" db="EMBL/GenBank/DDBJ databases">
        <title>The Genome Sequence of Capsaspora owczarzaki ATCC 30864.</title>
        <authorList>
            <person name="Russ C."/>
            <person name="Cuomo C."/>
            <person name="Burger G."/>
            <person name="Gray M.W."/>
            <person name="Holland P.W.H."/>
            <person name="King N."/>
            <person name="Lang F.B.F."/>
            <person name="Roger A.J."/>
            <person name="Ruiz-Trillo I."/>
            <person name="Young S.K."/>
            <person name="Zeng Q."/>
            <person name="Gargeya S."/>
            <person name="Alvarado L."/>
            <person name="Berlin A."/>
            <person name="Chapman S.B."/>
            <person name="Chen Z."/>
            <person name="Freedman E."/>
            <person name="Gellesch M."/>
            <person name="Goldberg J."/>
            <person name="Griggs A."/>
            <person name="Gujja S."/>
            <person name="Heilman E."/>
            <person name="Heiman D."/>
            <person name="Howarth C."/>
            <person name="Mehta T."/>
            <person name="Neiman D."/>
            <person name="Pearson M."/>
            <person name="Roberts A."/>
            <person name="Saif S."/>
            <person name="Shea T."/>
            <person name="Shenoy N."/>
            <person name="Sisk P."/>
            <person name="Stolte C."/>
            <person name="Sykes S."/>
            <person name="White J."/>
            <person name="Yandava C."/>
            <person name="Haas B."/>
            <person name="Nusbaum C."/>
            <person name="Birren B."/>
        </authorList>
    </citation>
    <scope>NUCLEOTIDE SEQUENCE</scope>
    <source>
        <strain evidence="3">ATCC 30864</strain>
    </source>
</reference>
<evidence type="ECO:0000313" key="2">
    <source>
        <dbReference type="EMBL" id="KJE91169.1"/>
    </source>
</evidence>
<dbReference type="AlphaFoldDB" id="A0A0D2X1P5"/>
<proteinExistence type="predicted"/>
<feature type="region of interest" description="Disordered" evidence="1">
    <location>
        <begin position="1"/>
        <end position="69"/>
    </location>
</feature>
<feature type="region of interest" description="Disordered" evidence="1">
    <location>
        <begin position="144"/>
        <end position="197"/>
    </location>
</feature>
<name>A0A0D2X1P5_CAPO3</name>
<dbReference type="InParanoid" id="A0A0D2X1P5"/>
<protein>
    <submittedName>
        <fullName evidence="2">Uncharacterized protein</fullName>
    </submittedName>
</protein>
<dbReference type="EMBL" id="KE346362">
    <property type="protein sequence ID" value="KJE91169.1"/>
    <property type="molecule type" value="Genomic_DNA"/>
</dbReference>
<feature type="compositionally biased region" description="Low complexity" evidence="1">
    <location>
        <begin position="148"/>
        <end position="171"/>
    </location>
</feature>
<sequence>MSNAEARKHKRIAKQHVTRRKPLPTTTTPASLPASSEDFPAASPVHSSPSSPSAFAPPAASAPPAPRPASEAPLLRTVLINNSLKLACRQRHELDRREYDQRTLFLQQLSQQRAALLNPGLNTPASNNTNQIICSPMMLLATPPPLPSSDGDCLSNSSSSSSSSSSNNSDSSDNEFDEVASTSDQGNSCPQSPSPLTAMVEEGKTTLASQCLLPQPSLLSSSLTVSGFGAIA</sequence>
<organism evidence="2 3">
    <name type="scientific">Capsaspora owczarzaki (strain ATCC 30864)</name>
    <dbReference type="NCBI Taxonomy" id="595528"/>
    <lineage>
        <taxon>Eukaryota</taxon>
        <taxon>Filasterea</taxon>
        <taxon>Capsaspora</taxon>
    </lineage>
</organism>
<accession>A0A0D2X1P5</accession>
<feature type="compositionally biased region" description="Basic residues" evidence="1">
    <location>
        <begin position="7"/>
        <end position="22"/>
    </location>
</feature>
<gene>
    <name evidence="2" type="ORF">CAOG_002345</name>
</gene>
<evidence type="ECO:0000313" key="3">
    <source>
        <dbReference type="Proteomes" id="UP000008743"/>
    </source>
</evidence>
<feature type="compositionally biased region" description="Low complexity" evidence="1">
    <location>
        <begin position="23"/>
        <end position="59"/>
    </location>
</feature>